<evidence type="ECO:0000313" key="1">
    <source>
        <dbReference type="EMBL" id="MEQ2239698.1"/>
    </source>
</evidence>
<keyword evidence="2" id="KW-1185">Reference proteome</keyword>
<reference evidence="1 2" key="1">
    <citation type="submission" date="2021-06" db="EMBL/GenBank/DDBJ databases">
        <authorList>
            <person name="Palmer J.M."/>
        </authorList>
    </citation>
    <scope>NUCLEOTIDE SEQUENCE [LARGE SCALE GENOMIC DNA]</scope>
    <source>
        <strain evidence="2">if_2019</strain>
        <tissue evidence="1">Muscle</tissue>
    </source>
</reference>
<dbReference type="Proteomes" id="UP001482620">
    <property type="component" value="Unassembled WGS sequence"/>
</dbReference>
<gene>
    <name evidence="1" type="ORF">ILYODFUR_007122</name>
</gene>
<dbReference type="EMBL" id="JAHRIQ010058379">
    <property type="protein sequence ID" value="MEQ2239698.1"/>
    <property type="molecule type" value="Genomic_DNA"/>
</dbReference>
<sequence>MSPSNQKHYKPQLWVCSHFSSLGHYSFMFHGGGPKCCCQVVASFNLRLNQCLSQTPLHLSFIALVNVSFTGRFLHAVLLSASRRRSACPHDPEEGVDVVALDGIPARSDHLVLGFSH</sequence>
<comment type="caution">
    <text evidence="1">The sequence shown here is derived from an EMBL/GenBank/DDBJ whole genome shotgun (WGS) entry which is preliminary data.</text>
</comment>
<organism evidence="1 2">
    <name type="scientific">Ilyodon furcidens</name>
    <name type="common">goldbreast splitfin</name>
    <dbReference type="NCBI Taxonomy" id="33524"/>
    <lineage>
        <taxon>Eukaryota</taxon>
        <taxon>Metazoa</taxon>
        <taxon>Chordata</taxon>
        <taxon>Craniata</taxon>
        <taxon>Vertebrata</taxon>
        <taxon>Euteleostomi</taxon>
        <taxon>Actinopterygii</taxon>
        <taxon>Neopterygii</taxon>
        <taxon>Teleostei</taxon>
        <taxon>Neoteleostei</taxon>
        <taxon>Acanthomorphata</taxon>
        <taxon>Ovalentaria</taxon>
        <taxon>Atherinomorphae</taxon>
        <taxon>Cyprinodontiformes</taxon>
        <taxon>Goodeidae</taxon>
        <taxon>Ilyodon</taxon>
    </lineage>
</organism>
<accession>A0ABV0U6C9</accession>
<protein>
    <submittedName>
        <fullName evidence="1">Uncharacterized protein</fullName>
    </submittedName>
</protein>
<proteinExistence type="predicted"/>
<name>A0ABV0U6C9_9TELE</name>
<evidence type="ECO:0000313" key="2">
    <source>
        <dbReference type="Proteomes" id="UP001482620"/>
    </source>
</evidence>